<dbReference type="KEGG" id="pdh:B9T62_08050"/>
<organism evidence="9 10">
    <name type="scientific">Paenibacillus donghaensis</name>
    <dbReference type="NCBI Taxonomy" id="414771"/>
    <lineage>
        <taxon>Bacteria</taxon>
        <taxon>Bacillati</taxon>
        <taxon>Bacillota</taxon>
        <taxon>Bacilli</taxon>
        <taxon>Bacillales</taxon>
        <taxon>Paenibacillaceae</taxon>
        <taxon>Paenibacillus</taxon>
    </lineage>
</organism>
<keyword evidence="5" id="KW-0378">Hydrolase</keyword>
<evidence type="ECO:0000313" key="9">
    <source>
        <dbReference type="EMBL" id="ASA20742.1"/>
    </source>
</evidence>
<feature type="transmembrane region" description="Helical" evidence="8">
    <location>
        <begin position="82"/>
        <end position="100"/>
    </location>
</feature>
<evidence type="ECO:0000256" key="7">
    <source>
        <dbReference type="ARBA" id="ARBA00023136"/>
    </source>
</evidence>
<dbReference type="GO" id="GO:0016020">
    <property type="term" value="C:membrane"/>
    <property type="evidence" value="ECO:0007669"/>
    <property type="project" value="InterPro"/>
</dbReference>
<keyword evidence="4 8" id="KW-0812">Transmembrane</keyword>
<reference evidence="9 10" key="1">
    <citation type="submission" date="2017-06" db="EMBL/GenBank/DDBJ databases">
        <title>Complete genome sequence of Paenibacillus donghaensis KCTC 13049T isolated from East Sea sediment, South Korea.</title>
        <authorList>
            <person name="Jung B.K."/>
            <person name="Hong S.-J."/>
            <person name="Shin J.-H."/>
        </authorList>
    </citation>
    <scope>NUCLEOTIDE SEQUENCE [LARGE SCALE GENOMIC DNA]</scope>
    <source>
        <strain evidence="9 10">KCTC 13049</strain>
    </source>
</reference>
<evidence type="ECO:0000256" key="5">
    <source>
        <dbReference type="ARBA" id="ARBA00022801"/>
    </source>
</evidence>
<dbReference type="RefSeq" id="WP_087914760.1">
    <property type="nucleotide sequence ID" value="NZ_CP021780.1"/>
</dbReference>
<protein>
    <recommendedName>
        <fullName evidence="11">Accessory regulator AgrB</fullName>
    </recommendedName>
</protein>
<evidence type="ECO:0000256" key="6">
    <source>
        <dbReference type="ARBA" id="ARBA00022989"/>
    </source>
</evidence>
<dbReference type="GO" id="GO:0008233">
    <property type="term" value="F:peptidase activity"/>
    <property type="evidence" value="ECO:0007669"/>
    <property type="project" value="UniProtKB-KW"/>
</dbReference>
<name>A0A2Z2KIN6_9BACL</name>
<keyword evidence="3" id="KW-0645">Protease</keyword>
<evidence type="ECO:0000256" key="8">
    <source>
        <dbReference type="SAM" id="Phobius"/>
    </source>
</evidence>
<dbReference type="Proteomes" id="UP000249890">
    <property type="component" value="Chromosome"/>
</dbReference>
<feature type="transmembrane region" description="Helical" evidence="8">
    <location>
        <begin position="37"/>
        <end position="70"/>
    </location>
</feature>
<evidence type="ECO:0000256" key="4">
    <source>
        <dbReference type="ARBA" id="ARBA00022692"/>
    </source>
</evidence>
<dbReference type="GO" id="GO:0009372">
    <property type="term" value="P:quorum sensing"/>
    <property type="evidence" value="ECO:0007669"/>
    <property type="project" value="UniProtKB-KW"/>
</dbReference>
<evidence type="ECO:0000256" key="3">
    <source>
        <dbReference type="ARBA" id="ARBA00022670"/>
    </source>
</evidence>
<keyword evidence="7 8" id="KW-0472">Membrane</keyword>
<keyword evidence="10" id="KW-1185">Reference proteome</keyword>
<accession>A0A2Z2KIN6</accession>
<evidence type="ECO:0000313" key="10">
    <source>
        <dbReference type="Proteomes" id="UP000249890"/>
    </source>
</evidence>
<evidence type="ECO:0000256" key="1">
    <source>
        <dbReference type="ARBA" id="ARBA00022475"/>
    </source>
</evidence>
<dbReference type="GO" id="GO:0006508">
    <property type="term" value="P:proteolysis"/>
    <property type="evidence" value="ECO:0007669"/>
    <property type="project" value="UniProtKB-KW"/>
</dbReference>
<keyword evidence="2" id="KW-0673">Quorum sensing</keyword>
<evidence type="ECO:0008006" key="11">
    <source>
        <dbReference type="Google" id="ProtNLM"/>
    </source>
</evidence>
<dbReference type="AlphaFoldDB" id="A0A2Z2KIN6"/>
<evidence type="ECO:0000256" key="2">
    <source>
        <dbReference type="ARBA" id="ARBA00022654"/>
    </source>
</evidence>
<keyword evidence="1" id="KW-1003">Cell membrane</keyword>
<proteinExistence type="predicted"/>
<dbReference type="Pfam" id="PF04647">
    <property type="entry name" value="AgrB"/>
    <property type="match status" value="1"/>
</dbReference>
<sequence>MIDQIVYHVSRKAVGYGVIEDKDLPVFRYGLISILEIFMIMSTMLFISIGMNCLIEAAMFVGIISVYRSFGGGYHANTFKSCYFISLLIFVAGLTVIKWLPVELYDIAN</sequence>
<dbReference type="OrthoDB" id="2647621at2"/>
<gene>
    <name evidence="9" type="ORF">B9T62_08050</name>
</gene>
<keyword evidence="6 8" id="KW-1133">Transmembrane helix</keyword>
<dbReference type="InterPro" id="IPR006741">
    <property type="entry name" value="AgrB"/>
</dbReference>
<dbReference type="EMBL" id="CP021780">
    <property type="protein sequence ID" value="ASA20742.1"/>
    <property type="molecule type" value="Genomic_DNA"/>
</dbReference>